<evidence type="ECO:0000313" key="2">
    <source>
        <dbReference type="Proteomes" id="UP001303211"/>
    </source>
</evidence>
<dbReference type="InterPro" id="IPR021439">
    <property type="entry name" value="DUF3088"/>
</dbReference>
<dbReference type="Proteomes" id="UP001303211">
    <property type="component" value="Chromosome"/>
</dbReference>
<dbReference type="Pfam" id="PF11287">
    <property type="entry name" value="DUF3088"/>
    <property type="match status" value="1"/>
</dbReference>
<gene>
    <name evidence="1" type="ORF">P4826_18825</name>
</gene>
<accession>A0ABZ0J457</accession>
<reference evidence="1 2" key="1">
    <citation type="submission" date="2023-03" db="EMBL/GenBank/DDBJ databases">
        <title>Diaphorobacter basophil sp. nov., isolated from a sewage-treatment plant.</title>
        <authorList>
            <person name="Yang K."/>
        </authorList>
    </citation>
    <scope>NUCLEOTIDE SEQUENCE [LARGE SCALE GENOMIC DNA]</scope>
    <source>
        <strain evidence="1 2">Y-1</strain>
    </source>
</reference>
<sequence length="115" mass="12425">MPKDQLFLLQPGFFKESEGPFYCGDSVAVEGLLSFFPQLRNEVDVHYIGAPCPRAAIVALIGADNQSAPVLVLGHGRVVSDAGVETRTHNGVRFIDAPDQIRRYLSAQYGVAHAG</sequence>
<evidence type="ECO:0000313" key="1">
    <source>
        <dbReference type="EMBL" id="WOO32406.1"/>
    </source>
</evidence>
<protein>
    <submittedName>
        <fullName evidence="1">DUF3088 domain-containing protein</fullName>
    </submittedName>
</protein>
<name>A0ABZ0J457_9BURK</name>
<keyword evidence="2" id="KW-1185">Reference proteome</keyword>
<organism evidence="1 2">
    <name type="scientific">Diaphorobacter limosus</name>
    <dbReference type="NCBI Taxonomy" id="3036128"/>
    <lineage>
        <taxon>Bacteria</taxon>
        <taxon>Pseudomonadati</taxon>
        <taxon>Pseudomonadota</taxon>
        <taxon>Betaproteobacteria</taxon>
        <taxon>Burkholderiales</taxon>
        <taxon>Comamonadaceae</taxon>
        <taxon>Diaphorobacter</taxon>
    </lineage>
</organism>
<dbReference type="RefSeq" id="WP_317701867.1">
    <property type="nucleotide sequence ID" value="NZ_CP136921.1"/>
</dbReference>
<proteinExistence type="predicted"/>
<dbReference type="EMBL" id="CP136921">
    <property type="protein sequence ID" value="WOO32406.1"/>
    <property type="molecule type" value="Genomic_DNA"/>
</dbReference>